<reference evidence="11 12" key="1">
    <citation type="journal article" date="2012" name="G3 (Bethesda)">
        <title>Pichia sorbitophila, an interspecies yeast hybrid reveals early steps of genome resolution following polyploidization.</title>
        <authorList>
            <person name="Leh Louis V."/>
            <person name="Despons L."/>
            <person name="Friedrich A."/>
            <person name="Martin T."/>
            <person name="Durrens P."/>
            <person name="Casaregola S."/>
            <person name="Neuveglise C."/>
            <person name="Fairhead C."/>
            <person name="Marck C."/>
            <person name="Cruz J.A."/>
            <person name="Straub M.L."/>
            <person name="Kugler V."/>
            <person name="Sacerdot C."/>
            <person name="Uzunov Z."/>
            <person name="Thierry A."/>
            <person name="Weiss S."/>
            <person name="Bleykasten C."/>
            <person name="De Montigny J."/>
            <person name="Jacques N."/>
            <person name="Jung P."/>
            <person name="Lemaire M."/>
            <person name="Mallet S."/>
            <person name="Morel G."/>
            <person name="Richard G.F."/>
            <person name="Sarkar A."/>
            <person name="Savel G."/>
            <person name="Schacherer J."/>
            <person name="Seret M.L."/>
            <person name="Talla E."/>
            <person name="Samson G."/>
            <person name="Jubin C."/>
            <person name="Poulain J."/>
            <person name="Vacherie B."/>
            <person name="Barbe V."/>
            <person name="Pelletier E."/>
            <person name="Sherman D.J."/>
            <person name="Westhof E."/>
            <person name="Weissenbach J."/>
            <person name="Baret P.V."/>
            <person name="Wincker P."/>
            <person name="Gaillardin C."/>
            <person name="Dujon B."/>
            <person name="Souciet J.L."/>
        </authorList>
    </citation>
    <scope>NUCLEOTIDE SEQUENCE [LARGE SCALE GENOMIC DNA]</scope>
    <source>
        <strain evidence="12">ATCC MYA-4447 / BCRC 22081 / CBS 7064 / NBRC 10061 / NRRL Y-12695</strain>
    </source>
</reference>
<keyword evidence="5 7" id="KW-0378">Hydrolase</keyword>
<dbReference type="PROSITE" id="PS50235">
    <property type="entry name" value="USP_3"/>
    <property type="match status" value="1"/>
</dbReference>
<keyword evidence="4 7" id="KW-0833">Ubl conjugation pathway</keyword>
<protein>
    <recommendedName>
        <fullName evidence="7">Ubiquitin carboxyl-terminal hydrolase</fullName>
        <ecNumber evidence="7">3.4.19.12</ecNumber>
    </recommendedName>
</protein>
<sequence length="712" mass="79924">MFLRHQKEILALSSLIFLIILFIFEKYQSKLNFDILNKPAHLYQSFASNFTKSGRNSLLLCVGTLFAGITISLIFKGAELEIGLSTLSKRILSSMNSGYKFMSGRQGFGSGRKTKEALFAMKNGGEIGGISNDGNTCFMNSVLQSLASSKELLKFIDSYLYEEVEIKEAPGQPLLCKSTTPKEELVFTSALRSFLDGINGQYGSKGREFSAKPLLSKMPNGPKQNFFTGYNQEDAQEFYQLVMGLLEKEFKSSSKSRSSTPEVEGSDKGQNKISFIDRSSIPDLVQGCEKLGRLGKVYIPAFQVDPNLENSNNKFYPLELITPVDGISAERIGCLACGEVGGIRYSVNSGLSLNLPQNMHNSGYSLDELLNMWTEPEFIDDVNCNRCGLAQTKEFIVEKLSATNNEKIANQFKSRLDEIEKELPKAHITDEVFDKLSIKQMIRKTRKSKQILLSRPPPLLSMHINRSVFDPRTYMIVKNPSAVRFPLRLDLSSYIAEPNDINMDARISFKKGSSQENYSGRNETAGDSSSSELSDLEDEKPEVAGVNTANGTKEKPVTDSKFVYNLKAIISHFGTHNYGHYICFRKYRGSWWRISDESVYVVNEREVLNCQGTFMLFYEFDDGSEEKLIPLSQSDLAVLDNAAAPRQNMRERTPIENTNRSEVNTSDDEDNTSDESKSSSEEELTTAPADNETPSEQMDNFYNVEEVRAFHM</sequence>
<evidence type="ECO:0000256" key="3">
    <source>
        <dbReference type="ARBA" id="ARBA00022670"/>
    </source>
</evidence>
<dbReference type="OrthoDB" id="2020758at2759"/>
<dbReference type="GO" id="GO:0005634">
    <property type="term" value="C:nucleus"/>
    <property type="evidence" value="ECO:0007669"/>
    <property type="project" value="TreeGrafter"/>
</dbReference>
<keyword evidence="9" id="KW-0472">Membrane</keyword>
<feature type="transmembrane region" description="Helical" evidence="9">
    <location>
        <begin position="9"/>
        <end position="27"/>
    </location>
</feature>
<dbReference type="HOGENOM" id="CLU_008279_6_1_1"/>
<keyword evidence="6 7" id="KW-0788">Thiol protease</keyword>
<dbReference type="GO" id="GO:0004843">
    <property type="term" value="F:cysteine-type deubiquitinase activity"/>
    <property type="evidence" value="ECO:0007669"/>
    <property type="project" value="UniProtKB-UniRule"/>
</dbReference>
<dbReference type="InterPro" id="IPR001394">
    <property type="entry name" value="Peptidase_C19_UCH"/>
</dbReference>
<dbReference type="InterPro" id="IPR050164">
    <property type="entry name" value="Peptidase_C19"/>
</dbReference>
<dbReference type="InterPro" id="IPR028889">
    <property type="entry name" value="USP"/>
</dbReference>
<dbReference type="PANTHER" id="PTHR24006:SF888">
    <property type="entry name" value="UBIQUITIN CARBOXYL-TERMINAL HYDROLASE 30"/>
    <property type="match status" value="1"/>
</dbReference>
<keyword evidence="12" id="KW-1185">Reference proteome</keyword>
<dbReference type="InterPro" id="IPR038765">
    <property type="entry name" value="Papain-like_cys_pep_sf"/>
</dbReference>
<dbReference type="EC" id="3.4.19.12" evidence="7"/>
<dbReference type="OMA" id="NRDNSCY"/>
<feature type="region of interest" description="Disordered" evidence="8">
    <location>
        <begin position="513"/>
        <end position="552"/>
    </location>
</feature>
<keyword evidence="3 7" id="KW-0645">Protease</keyword>
<feature type="transmembrane region" description="Helical" evidence="9">
    <location>
        <begin position="57"/>
        <end position="75"/>
    </location>
</feature>
<evidence type="ECO:0000313" key="12">
    <source>
        <dbReference type="Proteomes" id="UP000005222"/>
    </source>
</evidence>
<accession>G8YN16</accession>
<evidence type="ECO:0000256" key="5">
    <source>
        <dbReference type="ARBA" id="ARBA00022801"/>
    </source>
</evidence>
<dbReference type="GO" id="GO:0005829">
    <property type="term" value="C:cytosol"/>
    <property type="evidence" value="ECO:0007669"/>
    <property type="project" value="TreeGrafter"/>
</dbReference>
<evidence type="ECO:0000313" key="11">
    <source>
        <dbReference type="EMBL" id="CCE79334.1"/>
    </source>
</evidence>
<dbReference type="Proteomes" id="UP000005222">
    <property type="component" value="Chromosome E"/>
</dbReference>
<evidence type="ECO:0000259" key="10">
    <source>
        <dbReference type="PROSITE" id="PS50235"/>
    </source>
</evidence>
<feature type="compositionally biased region" description="Polar residues" evidence="8">
    <location>
        <begin position="655"/>
        <end position="664"/>
    </location>
</feature>
<evidence type="ECO:0000256" key="4">
    <source>
        <dbReference type="ARBA" id="ARBA00022786"/>
    </source>
</evidence>
<dbReference type="EMBL" id="FO082055">
    <property type="protein sequence ID" value="CCE79334.1"/>
    <property type="molecule type" value="Genomic_DNA"/>
</dbReference>
<dbReference type="PROSITE" id="PS00972">
    <property type="entry name" value="USP_1"/>
    <property type="match status" value="1"/>
</dbReference>
<dbReference type="SUPFAM" id="SSF54001">
    <property type="entry name" value="Cysteine proteinases"/>
    <property type="match status" value="1"/>
</dbReference>
<proteinExistence type="inferred from homology"/>
<feature type="domain" description="USP" evidence="10">
    <location>
        <begin position="128"/>
        <end position="621"/>
    </location>
</feature>
<evidence type="ECO:0000256" key="7">
    <source>
        <dbReference type="RuleBase" id="RU366025"/>
    </source>
</evidence>
<dbReference type="AlphaFoldDB" id="G8YN16"/>
<dbReference type="Gene3D" id="3.90.70.10">
    <property type="entry name" value="Cysteine proteinases"/>
    <property type="match status" value="1"/>
</dbReference>
<evidence type="ECO:0000256" key="9">
    <source>
        <dbReference type="SAM" id="Phobius"/>
    </source>
</evidence>
<keyword evidence="9" id="KW-0812">Transmembrane</keyword>
<dbReference type="STRING" id="559304.G8YN16"/>
<dbReference type="PROSITE" id="PS00973">
    <property type="entry name" value="USP_2"/>
    <property type="match status" value="1"/>
</dbReference>
<dbReference type="CDD" id="cd02662">
    <property type="entry name" value="Peptidase_C19F"/>
    <property type="match status" value="1"/>
</dbReference>
<dbReference type="eggNOG" id="KOG1867">
    <property type="taxonomic scope" value="Eukaryota"/>
</dbReference>
<evidence type="ECO:0000256" key="8">
    <source>
        <dbReference type="SAM" id="MobiDB-lite"/>
    </source>
</evidence>
<evidence type="ECO:0000256" key="6">
    <source>
        <dbReference type="ARBA" id="ARBA00022807"/>
    </source>
</evidence>
<dbReference type="GO" id="GO:0006508">
    <property type="term" value="P:proteolysis"/>
    <property type="evidence" value="ECO:0007669"/>
    <property type="project" value="UniProtKB-KW"/>
</dbReference>
<keyword evidence="9" id="KW-1133">Transmembrane helix</keyword>
<name>G8YN16_PICSO</name>
<feature type="compositionally biased region" description="Polar residues" evidence="8">
    <location>
        <begin position="513"/>
        <end position="526"/>
    </location>
</feature>
<dbReference type="InParanoid" id="G8YN16"/>
<dbReference type="InterPro" id="IPR018200">
    <property type="entry name" value="USP_CS"/>
</dbReference>
<comment type="catalytic activity">
    <reaction evidence="1 7">
        <text>Thiol-dependent hydrolysis of ester, thioester, amide, peptide and isopeptide bonds formed by the C-terminal Gly of ubiquitin (a 76-residue protein attached to proteins as an intracellular targeting signal).</text>
        <dbReference type="EC" id="3.4.19.12"/>
    </reaction>
</comment>
<dbReference type="Pfam" id="PF00443">
    <property type="entry name" value="UCH"/>
    <property type="match status" value="1"/>
</dbReference>
<evidence type="ECO:0000256" key="2">
    <source>
        <dbReference type="ARBA" id="ARBA00009085"/>
    </source>
</evidence>
<dbReference type="PANTHER" id="PTHR24006">
    <property type="entry name" value="UBIQUITIN CARBOXYL-TERMINAL HYDROLASE"/>
    <property type="match status" value="1"/>
</dbReference>
<evidence type="ECO:0000256" key="1">
    <source>
        <dbReference type="ARBA" id="ARBA00000707"/>
    </source>
</evidence>
<dbReference type="GO" id="GO:0016579">
    <property type="term" value="P:protein deubiquitination"/>
    <property type="evidence" value="ECO:0007669"/>
    <property type="project" value="InterPro"/>
</dbReference>
<feature type="region of interest" description="Disordered" evidence="8">
    <location>
        <begin position="644"/>
        <end position="701"/>
    </location>
</feature>
<comment type="similarity">
    <text evidence="2 7">Belongs to the peptidase C19 family.</text>
</comment>
<dbReference type="FunCoup" id="G8YN16">
    <property type="interactions" value="93"/>
</dbReference>
<gene>
    <name evidence="11" type="primary">Piso0_001391</name>
    <name evidence="11" type="ORF">GNLVRS01_PISO0E04052g</name>
</gene>
<organism evidence="11 12">
    <name type="scientific">Pichia sorbitophila (strain ATCC MYA-4447 / BCRC 22081 / CBS 7064 / NBRC 10061 / NRRL Y-12695)</name>
    <name type="common">Hybrid yeast</name>
    <dbReference type="NCBI Taxonomy" id="559304"/>
    <lineage>
        <taxon>Eukaryota</taxon>
        <taxon>Fungi</taxon>
        <taxon>Dikarya</taxon>
        <taxon>Ascomycota</taxon>
        <taxon>Saccharomycotina</taxon>
        <taxon>Pichiomycetes</taxon>
        <taxon>Debaryomycetaceae</taxon>
        <taxon>Millerozyma</taxon>
    </lineage>
</organism>